<keyword evidence="9 12" id="KW-0406">Ion transport</keyword>
<keyword evidence="4" id="KW-1003">Cell membrane</keyword>
<dbReference type="AlphaFoldDB" id="A0A914PFB8"/>
<feature type="region of interest" description="Disordered" evidence="13">
    <location>
        <begin position="724"/>
        <end position="747"/>
    </location>
</feature>
<dbReference type="PANTHER" id="PTHR11893:SF36">
    <property type="entry name" value="INNEXIN-5"/>
    <property type="match status" value="1"/>
</dbReference>
<comment type="caution">
    <text evidence="12">Lacks conserved residue(s) required for the propagation of feature annotation.</text>
</comment>
<dbReference type="GO" id="GO:0005921">
    <property type="term" value="C:gap junction"/>
    <property type="evidence" value="ECO:0007669"/>
    <property type="project" value="UniProtKB-SubCell"/>
</dbReference>
<evidence type="ECO:0000313" key="14">
    <source>
        <dbReference type="Proteomes" id="UP000887578"/>
    </source>
</evidence>
<evidence type="ECO:0000256" key="9">
    <source>
        <dbReference type="ARBA" id="ARBA00023065"/>
    </source>
</evidence>
<dbReference type="Proteomes" id="UP000887578">
    <property type="component" value="Unplaced"/>
</dbReference>
<comment type="similarity">
    <text evidence="12">Belongs to the pannexin family.</text>
</comment>
<dbReference type="PROSITE" id="PS51013">
    <property type="entry name" value="PANNEXIN"/>
    <property type="match status" value="1"/>
</dbReference>
<feature type="compositionally biased region" description="Basic and acidic residues" evidence="13">
    <location>
        <begin position="408"/>
        <end position="422"/>
    </location>
</feature>
<reference evidence="15" key="1">
    <citation type="submission" date="2022-11" db="UniProtKB">
        <authorList>
            <consortium name="WormBaseParasite"/>
        </authorList>
    </citation>
    <scope>IDENTIFICATION</scope>
</reference>
<feature type="compositionally biased region" description="Low complexity" evidence="13">
    <location>
        <begin position="128"/>
        <end position="138"/>
    </location>
</feature>
<evidence type="ECO:0000256" key="6">
    <source>
        <dbReference type="ARBA" id="ARBA00022868"/>
    </source>
</evidence>
<dbReference type="Pfam" id="PF00876">
    <property type="entry name" value="Innexin"/>
    <property type="match status" value="1"/>
</dbReference>
<evidence type="ECO:0000256" key="13">
    <source>
        <dbReference type="SAM" id="MobiDB-lite"/>
    </source>
</evidence>
<feature type="region of interest" description="Disordered" evidence="13">
    <location>
        <begin position="802"/>
        <end position="871"/>
    </location>
</feature>
<accession>A0A914PFB8</accession>
<feature type="compositionally biased region" description="Basic and acidic residues" evidence="13">
    <location>
        <begin position="815"/>
        <end position="839"/>
    </location>
</feature>
<dbReference type="InterPro" id="IPR000990">
    <property type="entry name" value="Innexin"/>
</dbReference>
<keyword evidence="7" id="KW-0965">Cell junction</keyword>
<organism evidence="14 15">
    <name type="scientific">Panagrolaimus davidi</name>
    <dbReference type="NCBI Taxonomy" id="227884"/>
    <lineage>
        <taxon>Eukaryota</taxon>
        <taxon>Metazoa</taxon>
        <taxon>Ecdysozoa</taxon>
        <taxon>Nematoda</taxon>
        <taxon>Chromadorea</taxon>
        <taxon>Rhabditida</taxon>
        <taxon>Tylenchina</taxon>
        <taxon>Panagrolaimomorpha</taxon>
        <taxon>Panagrolaimoidea</taxon>
        <taxon>Panagrolaimidae</taxon>
        <taxon>Panagrolaimus</taxon>
    </lineage>
</organism>
<evidence type="ECO:0000256" key="10">
    <source>
        <dbReference type="ARBA" id="ARBA00023136"/>
    </source>
</evidence>
<feature type="region of interest" description="Disordered" evidence="13">
    <location>
        <begin position="605"/>
        <end position="624"/>
    </location>
</feature>
<feature type="compositionally biased region" description="Polar residues" evidence="13">
    <location>
        <begin position="397"/>
        <end position="407"/>
    </location>
</feature>
<name>A0A914PFB8_9BILA</name>
<comment type="subcellular location">
    <subcellularLocation>
        <location evidence="1">Cell junction</location>
        <location evidence="1">Gap junction</location>
    </subcellularLocation>
    <subcellularLocation>
        <location evidence="2 12">Cell membrane</location>
        <topology evidence="2 12">Multi-pass membrane protein</topology>
    </subcellularLocation>
</comment>
<evidence type="ECO:0000256" key="1">
    <source>
        <dbReference type="ARBA" id="ARBA00004610"/>
    </source>
</evidence>
<evidence type="ECO:0000256" key="2">
    <source>
        <dbReference type="ARBA" id="ARBA00004651"/>
    </source>
</evidence>
<keyword evidence="10 12" id="KW-0472">Membrane</keyword>
<evidence type="ECO:0000256" key="7">
    <source>
        <dbReference type="ARBA" id="ARBA00022949"/>
    </source>
</evidence>
<gene>
    <name evidence="12" type="primary">inx</name>
</gene>
<feature type="transmembrane region" description="Helical" evidence="12">
    <location>
        <begin position="6"/>
        <end position="30"/>
    </location>
</feature>
<keyword evidence="5 12" id="KW-0812">Transmembrane</keyword>
<evidence type="ECO:0000256" key="11">
    <source>
        <dbReference type="ARBA" id="ARBA00023303"/>
    </source>
</evidence>
<evidence type="ECO:0000256" key="4">
    <source>
        <dbReference type="ARBA" id="ARBA00022475"/>
    </source>
</evidence>
<dbReference type="GO" id="GO:0005886">
    <property type="term" value="C:plasma membrane"/>
    <property type="evidence" value="ECO:0007669"/>
    <property type="project" value="UniProtKB-SubCell"/>
</dbReference>
<proteinExistence type="inferred from homology"/>
<dbReference type="WBParaSite" id="PDA_v2.g16957.t1">
    <property type="protein sequence ID" value="PDA_v2.g16957.t1"/>
    <property type="gene ID" value="PDA_v2.g16957"/>
</dbReference>
<evidence type="ECO:0000256" key="3">
    <source>
        <dbReference type="ARBA" id="ARBA00022448"/>
    </source>
</evidence>
<feature type="region of interest" description="Disordered" evidence="13">
    <location>
        <begin position="555"/>
        <end position="580"/>
    </location>
</feature>
<dbReference type="GO" id="GO:0005243">
    <property type="term" value="F:gap junction channel activity"/>
    <property type="evidence" value="ECO:0007669"/>
    <property type="project" value="TreeGrafter"/>
</dbReference>
<evidence type="ECO:0000256" key="8">
    <source>
        <dbReference type="ARBA" id="ARBA00022989"/>
    </source>
</evidence>
<feature type="region of interest" description="Disordered" evidence="13">
    <location>
        <begin position="128"/>
        <end position="157"/>
    </location>
</feature>
<evidence type="ECO:0000313" key="15">
    <source>
        <dbReference type="WBParaSite" id="PDA_v2.g16957.t1"/>
    </source>
</evidence>
<keyword evidence="3 12" id="KW-0813">Transport</keyword>
<dbReference type="GO" id="GO:0034220">
    <property type="term" value="P:monoatomic ion transmembrane transport"/>
    <property type="evidence" value="ECO:0007669"/>
    <property type="project" value="UniProtKB-KW"/>
</dbReference>
<keyword evidence="14" id="KW-1185">Reference proteome</keyword>
<sequence length="1205" mass="132725">MFNELMYILLWFWFTFLAVTNLISAIYWIITSFSKKFRYMCIKDMLEYSYASKVQQSTIEEFIESRIFWDGLLALRLLAINVGDRVTSGIVVAMFNDFVEEKEAAENESKKKTGNNINWKSITLAKGNDGTNNSNDSGFDGGNGGTNDSGFDGGNNNDNENVDAMILKKVKNFDENTMIKCLRDFDNSNYGNPYSSEEENSVEFLKFLQTWNPKSANSSSSSDISSESSDYFYDEESLLRPRKLQQMLISLDKETFQKIFKRYKRFNGDSDDDVEFHTVYDLYGMIYHMGPIIEEEYEKFVYRQKVAAAQKRVVQRKMPTVNDEKDKNLFYEDDQPSQSTFFTSKALSNPSKPPGIPAYRNPFVDPPSESEKIVSEPVKSVAPEVPKRSPFKAPSNKPVSSAGGLSTKNDDENRSPKTEKRVPTFDELLNKRVVSATTPEILKLPTFENSSIILPDGGLGTKNGDENHSPKIVKHVPIFDNLMNERIVSAAAAPEVPKPSSNKPVTTSDNVDAKNLKVSVTDETHSPKAEKRVPTFDEFMKERVVPAAPEISKLSSFEESSISPVLPDDGLGTKNADENRSPKIEKRVPTFDELMNQRVVSTSDVATGVPKPSSNKPVLPDGGYGTKNADAKNLKATVTDETHSPKAEKHVPTSDEFMNEGIVSAAPEILKLPTFEDSSTTPVLPDGGHGTKNADENRSPKIEKRVPTFDELMNQLVVSASDVATGVPKPSSNKPVLPDGGHGTKNADAKNLKATVTDETHSPKAEKRVQTFNELLNGRVVSVAAAAAPEIPKLPTFEESSISPVLPDGGLGTKNADETHSPKAEKHVPTFDKSKKDRVVSAAVAPEVPKPSSNKHVLPDDGLGTKNADENRSPKIGKLVEVESMNVSVPVTATSEAFPILISDVSSIQPENFGMKNVDETVLPGLTFDHLNLPAELQTFVDLDEPDPMPKEAFIREDEVLLPTPNLNNFDDETADQKPVAEIEAAVGFPGAGIWQGFKNMANSLFGTYAPVPPEPEDASFENDEIVDSIDDDFSINEKFGIDKNEQFDNQQHEKYDNHETEADETFINSIVNDISHSAISDTDKSVDSGFINQDTMIIPDNNYEALESAKLGVVEKTTVPSQSASDTHFASDAAKIVDVDKSVVRNIFDKPPMKSADLSAIDFDSNPEVIDAALKNVVSYFDTIDTMPISPTNEIHVPVDSPKP</sequence>
<evidence type="ECO:0000256" key="5">
    <source>
        <dbReference type="ARBA" id="ARBA00022692"/>
    </source>
</evidence>
<keyword evidence="11 12" id="KW-0407">Ion channel</keyword>
<feature type="compositionally biased region" description="Polar residues" evidence="13">
    <location>
        <begin position="336"/>
        <end position="350"/>
    </location>
</feature>
<feature type="compositionally biased region" description="Gly residues" evidence="13">
    <location>
        <begin position="139"/>
        <end position="153"/>
    </location>
</feature>
<feature type="region of interest" description="Disordered" evidence="13">
    <location>
        <begin position="325"/>
        <end position="422"/>
    </location>
</feature>
<dbReference type="PANTHER" id="PTHR11893">
    <property type="entry name" value="INNEXIN"/>
    <property type="match status" value="1"/>
</dbReference>
<keyword evidence="8 12" id="KW-1133">Transmembrane helix</keyword>
<protein>
    <recommendedName>
        <fullName evidence="12">Innexin</fullName>
    </recommendedName>
</protein>
<comment type="function">
    <text evidence="12">Structural component of the gap junctions.</text>
</comment>
<keyword evidence="6" id="KW-0303">Gap junction</keyword>
<evidence type="ECO:0000256" key="12">
    <source>
        <dbReference type="RuleBase" id="RU010713"/>
    </source>
</evidence>